<accession>A0A1G6Z5C3</accession>
<dbReference type="Proteomes" id="UP000199501">
    <property type="component" value="Unassembled WGS sequence"/>
</dbReference>
<feature type="transmembrane region" description="Helical" evidence="1">
    <location>
        <begin position="74"/>
        <end position="96"/>
    </location>
</feature>
<feature type="transmembrane region" description="Helical" evidence="1">
    <location>
        <begin position="6"/>
        <end position="28"/>
    </location>
</feature>
<dbReference type="EMBL" id="FMZZ01000026">
    <property type="protein sequence ID" value="SDD97810.1"/>
    <property type="molecule type" value="Genomic_DNA"/>
</dbReference>
<evidence type="ECO:0000313" key="2">
    <source>
        <dbReference type="EMBL" id="SDD97810.1"/>
    </source>
</evidence>
<dbReference type="OrthoDB" id="3577548at2"/>
<gene>
    <name evidence="2" type="ORF">SAMN05216174_1265</name>
</gene>
<keyword evidence="1" id="KW-0812">Transmembrane</keyword>
<dbReference type="STRING" id="1271860.SAMN05216174_1265"/>
<protein>
    <submittedName>
        <fullName evidence="2">Uncharacterized protein</fullName>
    </submittedName>
</protein>
<reference evidence="3" key="1">
    <citation type="submission" date="2016-10" db="EMBL/GenBank/DDBJ databases">
        <authorList>
            <person name="Varghese N."/>
            <person name="Submissions S."/>
        </authorList>
    </citation>
    <scope>NUCLEOTIDE SEQUENCE [LARGE SCALE GENOMIC DNA]</scope>
    <source>
        <strain evidence="3">IBRC-M 10403</strain>
    </source>
</reference>
<name>A0A1G6Z5C3_9PSEU</name>
<feature type="transmembrane region" description="Helical" evidence="1">
    <location>
        <begin position="49"/>
        <end position="68"/>
    </location>
</feature>
<evidence type="ECO:0000313" key="3">
    <source>
        <dbReference type="Proteomes" id="UP000199501"/>
    </source>
</evidence>
<organism evidence="2 3">
    <name type="scientific">Actinokineospora iranica</name>
    <dbReference type="NCBI Taxonomy" id="1271860"/>
    <lineage>
        <taxon>Bacteria</taxon>
        <taxon>Bacillati</taxon>
        <taxon>Actinomycetota</taxon>
        <taxon>Actinomycetes</taxon>
        <taxon>Pseudonocardiales</taxon>
        <taxon>Pseudonocardiaceae</taxon>
        <taxon>Actinokineospora</taxon>
    </lineage>
</organism>
<keyword evidence="1" id="KW-0472">Membrane</keyword>
<dbReference type="RefSeq" id="WP_091457804.1">
    <property type="nucleotide sequence ID" value="NZ_FMZZ01000026.1"/>
</dbReference>
<keyword evidence="3" id="KW-1185">Reference proteome</keyword>
<keyword evidence="1" id="KW-1133">Transmembrane helix</keyword>
<proteinExistence type="predicted"/>
<dbReference type="AlphaFoldDB" id="A0A1G6Z5C3"/>
<sequence>MLDLIAVLVAIVAVVAALGYVGYLALLNSAARKRGASGAPVAQYVRGRWPVAGVTTAGAVLGWLLTSGSGFTDVLAILLAGGSGAVAGSALSTTMAKYRGQK</sequence>
<evidence type="ECO:0000256" key="1">
    <source>
        <dbReference type="SAM" id="Phobius"/>
    </source>
</evidence>